<dbReference type="EMBL" id="GBRH01205015">
    <property type="protein sequence ID" value="JAD92880.1"/>
    <property type="molecule type" value="Transcribed_RNA"/>
</dbReference>
<protein>
    <submittedName>
        <fullName evidence="1">Uncharacterized protein</fullName>
    </submittedName>
</protein>
<name>A0A0A9E4Q7_ARUDO</name>
<organism evidence="1">
    <name type="scientific">Arundo donax</name>
    <name type="common">Giant reed</name>
    <name type="synonym">Donax arundinaceus</name>
    <dbReference type="NCBI Taxonomy" id="35708"/>
    <lineage>
        <taxon>Eukaryota</taxon>
        <taxon>Viridiplantae</taxon>
        <taxon>Streptophyta</taxon>
        <taxon>Embryophyta</taxon>
        <taxon>Tracheophyta</taxon>
        <taxon>Spermatophyta</taxon>
        <taxon>Magnoliopsida</taxon>
        <taxon>Liliopsida</taxon>
        <taxon>Poales</taxon>
        <taxon>Poaceae</taxon>
        <taxon>PACMAD clade</taxon>
        <taxon>Arundinoideae</taxon>
        <taxon>Arundineae</taxon>
        <taxon>Arundo</taxon>
    </lineage>
</organism>
<evidence type="ECO:0000313" key="1">
    <source>
        <dbReference type="EMBL" id="JAD92880.1"/>
    </source>
</evidence>
<dbReference type="AlphaFoldDB" id="A0A0A9E4Q7"/>
<accession>A0A0A9E4Q7</accession>
<reference evidence="1" key="2">
    <citation type="journal article" date="2015" name="Data Brief">
        <title>Shoot transcriptome of the giant reed, Arundo donax.</title>
        <authorList>
            <person name="Barrero R.A."/>
            <person name="Guerrero F.D."/>
            <person name="Moolhuijzen P."/>
            <person name="Goolsby J.A."/>
            <person name="Tidwell J."/>
            <person name="Bellgard S.E."/>
            <person name="Bellgard M.I."/>
        </authorList>
    </citation>
    <scope>NUCLEOTIDE SEQUENCE</scope>
    <source>
        <tissue evidence="1">Shoot tissue taken approximately 20 cm above the soil surface</tissue>
    </source>
</reference>
<sequence>MFTWCFLPSSHQEQNTSISGMSSEFILHLQTLEFQSLEFQTSVIFAMSREFRFQ</sequence>
<reference evidence="1" key="1">
    <citation type="submission" date="2014-09" db="EMBL/GenBank/DDBJ databases">
        <authorList>
            <person name="Magalhaes I.L.F."/>
            <person name="Oliveira U."/>
            <person name="Santos F.R."/>
            <person name="Vidigal T.H.D.A."/>
            <person name="Brescovit A.D."/>
            <person name="Santos A.J."/>
        </authorList>
    </citation>
    <scope>NUCLEOTIDE SEQUENCE</scope>
    <source>
        <tissue evidence="1">Shoot tissue taken approximately 20 cm above the soil surface</tissue>
    </source>
</reference>
<proteinExistence type="predicted"/>